<organism evidence="1 2">
    <name type="scientific">Thalictrum thalictroides</name>
    <name type="common">Rue-anemone</name>
    <name type="synonym">Anemone thalictroides</name>
    <dbReference type="NCBI Taxonomy" id="46969"/>
    <lineage>
        <taxon>Eukaryota</taxon>
        <taxon>Viridiplantae</taxon>
        <taxon>Streptophyta</taxon>
        <taxon>Embryophyta</taxon>
        <taxon>Tracheophyta</taxon>
        <taxon>Spermatophyta</taxon>
        <taxon>Magnoliopsida</taxon>
        <taxon>Ranunculales</taxon>
        <taxon>Ranunculaceae</taxon>
        <taxon>Thalictroideae</taxon>
        <taxon>Thalictrum</taxon>
    </lineage>
</organism>
<name>A0A7J6W7U9_THATH</name>
<sequence length="98" mass="11439">MEVEIPDSHKEAVLGTPFARLFNLFLERRVRKETNKQALFKLIGIHSLKHDAFRLGEGENEKYVRFKPKHVALTFGLPLHGEKVMTLFCKFKFDPDQL</sequence>
<accession>A0A7J6W7U9</accession>
<dbReference type="EMBL" id="JABWDY010021144">
    <property type="protein sequence ID" value="KAF5192610.1"/>
    <property type="molecule type" value="Genomic_DNA"/>
</dbReference>
<comment type="caution">
    <text evidence="1">The sequence shown here is derived from an EMBL/GenBank/DDBJ whole genome shotgun (WGS) entry which is preliminary data.</text>
</comment>
<dbReference type="Proteomes" id="UP000554482">
    <property type="component" value="Unassembled WGS sequence"/>
</dbReference>
<evidence type="ECO:0000313" key="1">
    <source>
        <dbReference type="EMBL" id="KAF5192610.1"/>
    </source>
</evidence>
<dbReference type="AlphaFoldDB" id="A0A7J6W7U9"/>
<reference evidence="1 2" key="1">
    <citation type="submission" date="2020-06" db="EMBL/GenBank/DDBJ databases">
        <title>Transcriptomic and genomic resources for Thalictrum thalictroides and T. hernandezii: Facilitating candidate gene discovery in an emerging model plant lineage.</title>
        <authorList>
            <person name="Arias T."/>
            <person name="Riano-Pachon D.M."/>
            <person name="Di Stilio V.S."/>
        </authorList>
    </citation>
    <scope>NUCLEOTIDE SEQUENCE [LARGE SCALE GENOMIC DNA]</scope>
    <source>
        <strain evidence="2">cv. WT478/WT964</strain>
        <tissue evidence="1">Leaves</tissue>
    </source>
</reference>
<keyword evidence="2" id="KW-1185">Reference proteome</keyword>
<evidence type="ECO:0000313" key="2">
    <source>
        <dbReference type="Proteomes" id="UP000554482"/>
    </source>
</evidence>
<protein>
    <submittedName>
        <fullName evidence="1">Uncharacterized protein</fullName>
    </submittedName>
</protein>
<proteinExistence type="predicted"/>
<gene>
    <name evidence="1" type="ORF">FRX31_017803</name>
</gene>